<comment type="caution">
    <text evidence="2">The sequence shown here is derived from an EMBL/GenBank/DDBJ whole genome shotgun (WGS) entry which is preliminary data.</text>
</comment>
<sequence length="214" mass="22949">MVTPADIFLPPSHLTSFCSAYYHPATQQPHLILLSRWPPGSSLQTPAEQPNIDPASHPYLQPTATQPTIIGDDWLLFFPLGSLMAAKWACLLPSGPQLTYSCNCLPLAPTAPAEQANIDPAFPLPLQPTAASILVMFFFSAHWAAIWLPTDSASANRSGLPDRSKDAPATPLPPRALTPADRYSPHSGLAEQLNIASASPLPPQPPATQADHNR</sequence>
<feature type="region of interest" description="Disordered" evidence="1">
    <location>
        <begin position="155"/>
        <end position="214"/>
    </location>
</feature>
<reference evidence="2 3" key="1">
    <citation type="submission" date="2019-05" db="EMBL/GenBank/DDBJ databases">
        <title>Emergence of the Ug99 lineage of the wheat stem rust pathogen through somatic hybridization.</title>
        <authorList>
            <person name="Li F."/>
            <person name="Upadhyaya N.M."/>
            <person name="Sperschneider J."/>
            <person name="Matny O."/>
            <person name="Nguyen-Phuc H."/>
            <person name="Mago R."/>
            <person name="Raley C."/>
            <person name="Miller M.E."/>
            <person name="Silverstein K.A.T."/>
            <person name="Henningsen E."/>
            <person name="Hirsch C.D."/>
            <person name="Visser B."/>
            <person name="Pretorius Z.A."/>
            <person name="Steffenson B.J."/>
            <person name="Schwessinger B."/>
            <person name="Dodds P.N."/>
            <person name="Figueroa M."/>
        </authorList>
    </citation>
    <scope>NUCLEOTIDE SEQUENCE [LARGE SCALE GENOMIC DNA]</scope>
    <source>
        <strain evidence="2 3">Ug99</strain>
    </source>
</reference>
<evidence type="ECO:0000256" key="1">
    <source>
        <dbReference type="SAM" id="MobiDB-lite"/>
    </source>
</evidence>
<dbReference type="AlphaFoldDB" id="A0A5B0LVQ1"/>
<dbReference type="Proteomes" id="UP000325313">
    <property type="component" value="Unassembled WGS sequence"/>
</dbReference>
<evidence type="ECO:0000313" key="3">
    <source>
        <dbReference type="Proteomes" id="UP000325313"/>
    </source>
</evidence>
<dbReference type="EMBL" id="VDEP01000505">
    <property type="protein sequence ID" value="KAA1068485.1"/>
    <property type="molecule type" value="Genomic_DNA"/>
</dbReference>
<proteinExistence type="predicted"/>
<name>A0A5B0LVQ1_PUCGR</name>
<accession>A0A5B0LVQ1</accession>
<protein>
    <submittedName>
        <fullName evidence="2">Uncharacterized protein</fullName>
    </submittedName>
</protein>
<organism evidence="2 3">
    <name type="scientific">Puccinia graminis f. sp. tritici</name>
    <dbReference type="NCBI Taxonomy" id="56615"/>
    <lineage>
        <taxon>Eukaryota</taxon>
        <taxon>Fungi</taxon>
        <taxon>Dikarya</taxon>
        <taxon>Basidiomycota</taxon>
        <taxon>Pucciniomycotina</taxon>
        <taxon>Pucciniomycetes</taxon>
        <taxon>Pucciniales</taxon>
        <taxon>Pucciniaceae</taxon>
        <taxon>Puccinia</taxon>
    </lineage>
</organism>
<evidence type="ECO:0000313" key="2">
    <source>
        <dbReference type="EMBL" id="KAA1068485.1"/>
    </source>
</evidence>
<gene>
    <name evidence="2" type="ORF">PGTUg99_026100</name>
</gene>